<evidence type="ECO:0000313" key="2">
    <source>
        <dbReference type="Proteomes" id="UP001293593"/>
    </source>
</evidence>
<protein>
    <submittedName>
        <fullName evidence="1">Uncharacterized protein</fullName>
    </submittedName>
</protein>
<keyword evidence="2" id="KW-1185">Reference proteome</keyword>
<name>A0AAE1JGX9_9FABA</name>
<dbReference type="EMBL" id="JAWXYG010000006">
    <property type="protein sequence ID" value="KAK4268786.1"/>
    <property type="molecule type" value="Genomic_DNA"/>
</dbReference>
<dbReference type="PANTHER" id="PTHR11439:SF463">
    <property type="entry name" value="REVERSE TRANSCRIPTASE TY1_COPIA-TYPE DOMAIN-CONTAINING PROTEIN"/>
    <property type="match status" value="1"/>
</dbReference>
<reference evidence="1" key="1">
    <citation type="submission" date="2023-10" db="EMBL/GenBank/DDBJ databases">
        <title>Chromosome-level genome of the transformable northern wattle, Acacia crassicarpa.</title>
        <authorList>
            <person name="Massaro I."/>
            <person name="Sinha N.R."/>
            <person name="Poethig S."/>
            <person name="Leichty A.R."/>
        </authorList>
    </citation>
    <scope>NUCLEOTIDE SEQUENCE</scope>
    <source>
        <strain evidence="1">Acra3RX</strain>
        <tissue evidence="1">Leaf</tissue>
    </source>
</reference>
<accession>A0AAE1JGX9</accession>
<evidence type="ECO:0000313" key="1">
    <source>
        <dbReference type="EMBL" id="KAK4268786.1"/>
    </source>
</evidence>
<organism evidence="1 2">
    <name type="scientific">Acacia crassicarpa</name>
    <name type="common">northern wattle</name>
    <dbReference type="NCBI Taxonomy" id="499986"/>
    <lineage>
        <taxon>Eukaryota</taxon>
        <taxon>Viridiplantae</taxon>
        <taxon>Streptophyta</taxon>
        <taxon>Embryophyta</taxon>
        <taxon>Tracheophyta</taxon>
        <taxon>Spermatophyta</taxon>
        <taxon>Magnoliopsida</taxon>
        <taxon>eudicotyledons</taxon>
        <taxon>Gunneridae</taxon>
        <taxon>Pentapetalae</taxon>
        <taxon>rosids</taxon>
        <taxon>fabids</taxon>
        <taxon>Fabales</taxon>
        <taxon>Fabaceae</taxon>
        <taxon>Caesalpinioideae</taxon>
        <taxon>mimosoid clade</taxon>
        <taxon>Acacieae</taxon>
        <taxon>Acacia</taxon>
    </lineage>
</organism>
<dbReference type="Proteomes" id="UP001293593">
    <property type="component" value="Unassembled WGS sequence"/>
</dbReference>
<gene>
    <name evidence="1" type="ORF">QN277_022026</name>
</gene>
<dbReference type="AlphaFoldDB" id="A0AAE1JGX9"/>
<dbReference type="PANTHER" id="PTHR11439">
    <property type="entry name" value="GAG-POL-RELATED RETROTRANSPOSON"/>
    <property type="match status" value="1"/>
</dbReference>
<sequence>MTTKKNKSDDEVLVLPENKRSTSGYCIYLGPNPILWISRKQQVVSRFATEAEYRSTVALASNPALHSKTKHIELDVHFIREKVAAGIVTIGYVPSDYQVVDILTKPQLYSMFSYCRNKLNILAQDEVNNGEAR</sequence>
<comment type="caution">
    <text evidence="1">The sequence shown here is derived from an EMBL/GenBank/DDBJ whole genome shotgun (WGS) entry which is preliminary data.</text>
</comment>
<proteinExistence type="predicted"/>
<dbReference type="CDD" id="cd09272">
    <property type="entry name" value="RNase_HI_RT_Ty1"/>
    <property type="match status" value="1"/>
</dbReference>